<evidence type="ECO:0000313" key="1">
    <source>
        <dbReference type="EMBL" id="VUZ51766.1"/>
    </source>
</evidence>
<dbReference type="AlphaFoldDB" id="A0A564YX73"/>
<name>A0A564YX73_HYMDI</name>
<evidence type="ECO:0000313" key="2">
    <source>
        <dbReference type="Proteomes" id="UP000321570"/>
    </source>
</evidence>
<accession>A0A564YX73</accession>
<dbReference type="Proteomes" id="UP000321570">
    <property type="component" value="Unassembled WGS sequence"/>
</dbReference>
<gene>
    <name evidence="1" type="ORF">WMSIL1_LOCUS10330</name>
</gene>
<dbReference type="EMBL" id="CABIJS010000444">
    <property type="protein sequence ID" value="VUZ51766.1"/>
    <property type="molecule type" value="Genomic_DNA"/>
</dbReference>
<organism evidence="1 2">
    <name type="scientific">Hymenolepis diminuta</name>
    <name type="common">Rat tapeworm</name>
    <dbReference type="NCBI Taxonomy" id="6216"/>
    <lineage>
        <taxon>Eukaryota</taxon>
        <taxon>Metazoa</taxon>
        <taxon>Spiralia</taxon>
        <taxon>Lophotrochozoa</taxon>
        <taxon>Platyhelminthes</taxon>
        <taxon>Cestoda</taxon>
        <taxon>Eucestoda</taxon>
        <taxon>Cyclophyllidea</taxon>
        <taxon>Hymenolepididae</taxon>
        <taxon>Hymenolepis</taxon>
    </lineage>
</organism>
<proteinExistence type="predicted"/>
<sequence length="68" mass="7757">MMCEIVYLIVTSGSPWINIVCPRVAYFHRSEKLSVFRMIVAETLLSRLNWGRVLSILSLPFSAIVQSN</sequence>
<reference evidence="1 2" key="1">
    <citation type="submission" date="2019-07" db="EMBL/GenBank/DDBJ databases">
        <authorList>
            <person name="Jastrzebski P J."/>
            <person name="Paukszto L."/>
            <person name="Jastrzebski P J."/>
        </authorList>
    </citation>
    <scope>NUCLEOTIDE SEQUENCE [LARGE SCALE GENOMIC DNA]</scope>
    <source>
        <strain evidence="1 2">WMS-il1</strain>
    </source>
</reference>
<keyword evidence="2" id="KW-1185">Reference proteome</keyword>
<protein>
    <submittedName>
        <fullName evidence="1">Uncharacterized protein</fullName>
    </submittedName>
</protein>